<organism evidence="8 9">
    <name type="scientific">Pedobacter steynii</name>
    <dbReference type="NCBI Taxonomy" id="430522"/>
    <lineage>
        <taxon>Bacteria</taxon>
        <taxon>Pseudomonadati</taxon>
        <taxon>Bacteroidota</taxon>
        <taxon>Sphingobacteriia</taxon>
        <taxon>Sphingobacteriales</taxon>
        <taxon>Sphingobacteriaceae</taxon>
        <taxon>Pedobacter</taxon>
    </lineage>
</organism>
<dbReference type="InterPro" id="IPR011990">
    <property type="entry name" value="TPR-like_helical_dom_sf"/>
</dbReference>
<dbReference type="Proteomes" id="UP000183200">
    <property type="component" value="Unassembled WGS sequence"/>
</dbReference>
<proteinExistence type="inferred from homology"/>
<name>A0A1G9PJP8_9SPHI</name>
<keyword evidence="3" id="KW-0732">Signal</keyword>
<keyword evidence="5" id="KW-0998">Cell outer membrane</keyword>
<evidence type="ECO:0000259" key="7">
    <source>
        <dbReference type="Pfam" id="PF14322"/>
    </source>
</evidence>
<keyword evidence="9" id="KW-1185">Reference proteome</keyword>
<reference evidence="9" key="1">
    <citation type="submission" date="2016-10" db="EMBL/GenBank/DDBJ databases">
        <authorList>
            <person name="Varghese N."/>
            <person name="Submissions S."/>
        </authorList>
    </citation>
    <scope>NUCLEOTIDE SEQUENCE [LARGE SCALE GENOMIC DNA]</scope>
    <source>
        <strain evidence="9">DSM 19110</strain>
    </source>
</reference>
<dbReference type="InterPro" id="IPR033985">
    <property type="entry name" value="SusD-like_N"/>
</dbReference>
<evidence type="ECO:0000256" key="3">
    <source>
        <dbReference type="ARBA" id="ARBA00022729"/>
    </source>
</evidence>
<dbReference type="Pfam" id="PF07980">
    <property type="entry name" value="SusD_RagB"/>
    <property type="match status" value="1"/>
</dbReference>
<comment type="subcellular location">
    <subcellularLocation>
        <location evidence="1">Cell outer membrane</location>
    </subcellularLocation>
</comment>
<keyword evidence="4" id="KW-0472">Membrane</keyword>
<dbReference type="STRING" id="430522.BFS30_18105"/>
<dbReference type="CDD" id="cd08977">
    <property type="entry name" value="SusD"/>
    <property type="match status" value="1"/>
</dbReference>
<accession>A0A1G9PJP8</accession>
<dbReference type="Pfam" id="PF14322">
    <property type="entry name" value="SusD-like_3"/>
    <property type="match status" value="1"/>
</dbReference>
<evidence type="ECO:0000313" key="9">
    <source>
        <dbReference type="Proteomes" id="UP000183200"/>
    </source>
</evidence>
<evidence type="ECO:0000313" key="8">
    <source>
        <dbReference type="EMBL" id="SDL99020.1"/>
    </source>
</evidence>
<dbReference type="OrthoDB" id="1035036at2"/>
<dbReference type="EMBL" id="FNGY01000002">
    <property type="protein sequence ID" value="SDL99020.1"/>
    <property type="molecule type" value="Genomic_DNA"/>
</dbReference>
<sequence>MKTRKLIAISALATVLSLGGCKKFLTEKPLAQVAIGDFYKNRYDIEASLAGVYAQFQQEMVGNSQYTEKYLYWGEYRADNFDRFLAYTKDYVDEIALNGLTPTNQFSDWSGLYSVIGRANSTIKFMPQAASLDITLTPALVDSYLSQAYAMRAVSYFYLVRVWGDAPIRLEPYVDISEQADFPRESKDKVISQVIIPDLEKAYSLVVKGSKPIVYNMGEAAICATLADVYMWKKDYPNAIKWINNLFAAKGPLGTNYAGVSDVNLQPSASWKTLFAAPATSNESIWSIHWDYLKNGCACMQTSWTNNNKQISIDEGIWATWFQPQSQTTRSTDIRPRQTADVFVAQPKPNRDRFLKWYPTPANPTAADLFPASNQLLPVYLTMYRLGDIYLLYAEALNGNGDLAGALKYLNFIRKRAMVPEYLANDPLVSNQTAMENAILNERQLELFGEGKRWFDLVRTNKVKEVMDPVLKRRQLAAGNLEAPGFLNPETKAYWPIHRNVLNSNRKLIQNSGYTD</sequence>
<dbReference type="AlphaFoldDB" id="A0A1G9PJP8"/>
<evidence type="ECO:0000256" key="2">
    <source>
        <dbReference type="ARBA" id="ARBA00006275"/>
    </source>
</evidence>
<feature type="domain" description="RagB/SusD" evidence="6">
    <location>
        <begin position="381"/>
        <end position="514"/>
    </location>
</feature>
<evidence type="ECO:0000256" key="4">
    <source>
        <dbReference type="ARBA" id="ARBA00023136"/>
    </source>
</evidence>
<gene>
    <name evidence="8" type="ORF">SAMN05421820_102679</name>
</gene>
<evidence type="ECO:0000256" key="5">
    <source>
        <dbReference type="ARBA" id="ARBA00023237"/>
    </source>
</evidence>
<evidence type="ECO:0000256" key="1">
    <source>
        <dbReference type="ARBA" id="ARBA00004442"/>
    </source>
</evidence>
<comment type="similarity">
    <text evidence="2">Belongs to the SusD family.</text>
</comment>
<dbReference type="PROSITE" id="PS51257">
    <property type="entry name" value="PROKAR_LIPOPROTEIN"/>
    <property type="match status" value="1"/>
</dbReference>
<feature type="domain" description="SusD-like N-terminal" evidence="7">
    <location>
        <begin position="43"/>
        <end position="231"/>
    </location>
</feature>
<evidence type="ECO:0000259" key="6">
    <source>
        <dbReference type="Pfam" id="PF07980"/>
    </source>
</evidence>
<dbReference type="Gene3D" id="1.25.40.390">
    <property type="match status" value="1"/>
</dbReference>
<dbReference type="RefSeq" id="WP_074605514.1">
    <property type="nucleotide sequence ID" value="NZ_FNGY01000002.1"/>
</dbReference>
<dbReference type="SUPFAM" id="SSF48452">
    <property type="entry name" value="TPR-like"/>
    <property type="match status" value="1"/>
</dbReference>
<dbReference type="InterPro" id="IPR012944">
    <property type="entry name" value="SusD_RagB_dom"/>
</dbReference>
<protein>
    <submittedName>
        <fullName evidence="8">Starch-binding associating with outer membrane</fullName>
    </submittedName>
</protein>
<dbReference type="GO" id="GO:0009279">
    <property type="term" value="C:cell outer membrane"/>
    <property type="evidence" value="ECO:0007669"/>
    <property type="project" value="UniProtKB-SubCell"/>
</dbReference>